<dbReference type="InterPro" id="IPR036322">
    <property type="entry name" value="WD40_repeat_dom_sf"/>
</dbReference>
<dbReference type="InterPro" id="IPR001387">
    <property type="entry name" value="Cro/C1-type_HTH"/>
</dbReference>
<dbReference type="SUPFAM" id="SSF52540">
    <property type="entry name" value="P-loop containing nucleoside triphosphate hydrolases"/>
    <property type="match status" value="1"/>
</dbReference>
<dbReference type="SMART" id="SM00530">
    <property type="entry name" value="HTH_XRE"/>
    <property type="match status" value="1"/>
</dbReference>
<feature type="repeat" description="WD" evidence="1">
    <location>
        <begin position="1200"/>
        <end position="1234"/>
    </location>
</feature>
<gene>
    <name evidence="3" type="ORF">SAMN05443575_1102</name>
</gene>
<dbReference type="GO" id="GO:0003677">
    <property type="term" value="F:DNA binding"/>
    <property type="evidence" value="ECO:0007669"/>
    <property type="project" value="InterPro"/>
</dbReference>
<dbReference type="SUPFAM" id="SSF50978">
    <property type="entry name" value="WD40 repeat-like"/>
    <property type="match status" value="1"/>
</dbReference>
<feature type="repeat" description="WD" evidence="1">
    <location>
        <begin position="1028"/>
        <end position="1062"/>
    </location>
</feature>
<dbReference type="PROSITE" id="PS50943">
    <property type="entry name" value="HTH_CROC1"/>
    <property type="match status" value="1"/>
</dbReference>
<dbReference type="SMART" id="SM00320">
    <property type="entry name" value="WD40"/>
    <property type="match status" value="13"/>
</dbReference>
<evidence type="ECO:0000259" key="2">
    <source>
        <dbReference type="PROSITE" id="PS50943"/>
    </source>
</evidence>
<dbReference type="CDD" id="cd00093">
    <property type="entry name" value="HTH_XRE"/>
    <property type="match status" value="1"/>
</dbReference>
<protein>
    <submittedName>
        <fullName evidence="3">WD40 repeat</fullName>
    </submittedName>
</protein>
<dbReference type="Gene3D" id="1.10.260.40">
    <property type="entry name" value="lambda repressor-like DNA-binding domains"/>
    <property type="match status" value="1"/>
</dbReference>
<dbReference type="InterPro" id="IPR010982">
    <property type="entry name" value="Lambda_DNA-bd_dom_sf"/>
</dbReference>
<dbReference type="InterPro" id="IPR024977">
    <property type="entry name" value="Apc4-like_WD40_dom"/>
</dbReference>
<organism evidence="3 4">
    <name type="scientific">Jatrophihabitans endophyticus</name>
    <dbReference type="NCBI Taxonomy" id="1206085"/>
    <lineage>
        <taxon>Bacteria</taxon>
        <taxon>Bacillati</taxon>
        <taxon>Actinomycetota</taxon>
        <taxon>Actinomycetes</taxon>
        <taxon>Jatrophihabitantales</taxon>
        <taxon>Jatrophihabitantaceae</taxon>
        <taxon>Jatrophihabitans</taxon>
    </lineage>
</organism>
<dbReference type="SUPFAM" id="SSF47413">
    <property type="entry name" value="lambda repressor-like DNA-binding domains"/>
    <property type="match status" value="1"/>
</dbReference>
<proteinExistence type="predicted"/>
<dbReference type="Proteomes" id="UP000186132">
    <property type="component" value="Unassembled WGS sequence"/>
</dbReference>
<feature type="repeat" description="WD" evidence="1">
    <location>
        <begin position="1072"/>
        <end position="1106"/>
    </location>
</feature>
<feature type="repeat" description="WD" evidence="1">
    <location>
        <begin position="768"/>
        <end position="791"/>
    </location>
</feature>
<dbReference type="Gene3D" id="3.40.50.300">
    <property type="entry name" value="P-loop containing nucleotide triphosphate hydrolases"/>
    <property type="match status" value="1"/>
</dbReference>
<dbReference type="AlphaFoldDB" id="A0A1M5G9J8"/>
<dbReference type="EMBL" id="FQVU01000002">
    <property type="protein sequence ID" value="SHG00386.1"/>
    <property type="molecule type" value="Genomic_DNA"/>
</dbReference>
<accession>A0A1M5G9J8</accession>
<feature type="repeat" description="WD" evidence="1">
    <location>
        <begin position="1110"/>
        <end position="1143"/>
    </location>
</feature>
<dbReference type="InterPro" id="IPR049052">
    <property type="entry name" value="nSTAND1"/>
</dbReference>
<dbReference type="PROSITE" id="PS50294">
    <property type="entry name" value="WD_REPEATS_REGION"/>
    <property type="match status" value="1"/>
</dbReference>
<evidence type="ECO:0000313" key="4">
    <source>
        <dbReference type="Proteomes" id="UP000186132"/>
    </source>
</evidence>
<dbReference type="Pfam" id="PF20703">
    <property type="entry name" value="nSTAND1"/>
    <property type="match status" value="1"/>
</dbReference>
<dbReference type="Pfam" id="PF12894">
    <property type="entry name" value="ANAPC4_WD40"/>
    <property type="match status" value="2"/>
</dbReference>
<feature type="domain" description="HTH cro/C1-type" evidence="2">
    <location>
        <begin position="22"/>
        <end position="66"/>
    </location>
</feature>
<dbReference type="Gene3D" id="2.130.10.10">
    <property type="entry name" value="YVTN repeat-like/Quinoprotein amine dehydrogenase"/>
    <property type="match status" value="4"/>
</dbReference>
<dbReference type="Pfam" id="PF00400">
    <property type="entry name" value="WD40"/>
    <property type="match status" value="4"/>
</dbReference>
<dbReference type="InterPro" id="IPR027417">
    <property type="entry name" value="P-loop_NTPase"/>
</dbReference>
<dbReference type="InterPro" id="IPR001680">
    <property type="entry name" value="WD40_rpt"/>
</dbReference>
<keyword evidence="4" id="KW-1185">Reference proteome</keyword>
<dbReference type="PROSITE" id="PS50082">
    <property type="entry name" value="WD_REPEATS_2"/>
    <property type="match status" value="7"/>
</dbReference>
<evidence type="ECO:0000256" key="1">
    <source>
        <dbReference type="PROSITE-ProRule" id="PRU00221"/>
    </source>
</evidence>
<name>A0A1M5G9J8_9ACTN</name>
<reference evidence="3 4" key="1">
    <citation type="submission" date="2016-11" db="EMBL/GenBank/DDBJ databases">
        <authorList>
            <person name="Jaros S."/>
            <person name="Januszkiewicz K."/>
            <person name="Wedrychowicz H."/>
        </authorList>
    </citation>
    <scope>NUCLEOTIDE SEQUENCE [LARGE SCALE GENOMIC DNA]</scope>
    <source>
        <strain evidence="3 4">DSM 45627</strain>
    </source>
</reference>
<dbReference type="SUPFAM" id="SSF50998">
    <property type="entry name" value="Quinoprotein alcohol dehydrogenase-like"/>
    <property type="match status" value="1"/>
</dbReference>
<dbReference type="Pfam" id="PF13560">
    <property type="entry name" value="HTH_31"/>
    <property type="match status" value="1"/>
</dbReference>
<feature type="repeat" description="WD" evidence="1">
    <location>
        <begin position="886"/>
        <end position="917"/>
    </location>
</feature>
<feature type="repeat" description="WD" evidence="1">
    <location>
        <begin position="1155"/>
        <end position="1188"/>
    </location>
</feature>
<dbReference type="InterPro" id="IPR015943">
    <property type="entry name" value="WD40/YVTN_repeat-like_dom_sf"/>
</dbReference>
<evidence type="ECO:0000313" key="3">
    <source>
        <dbReference type="EMBL" id="SHG00386.1"/>
    </source>
</evidence>
<dbReference type="PANTHER" id="PTHR19879">
    <property type="entry name" value="TRANSCRIPTION INITIATION FACTOR TFIID"/>
    <property type="match status" value="1"/>
</dbReference>
<dbReference type="InterPro" id="IPR011047">
    <property type="entry name" value="Quinoprotein_ADH-like_sf"/>
</dbReference>
<dbReference type="PANTHER" id="PTHR19879:SF9">
    <property type="entry name" value="TRANSCRIPTION INITIATION FACTOR TFIID SUBUNIT 5"/>
    <property type="match status" value="1"/>
</dbReference>
<dbReference type="STRING" id="1206085.SAMN05443575_1102"/>
<dbReference type="CDD" id="cd00200">
    <property type="entry name" value="WD40"/>
    <property type="match status" value="1"/>
</dbReference>
<sequence>MEAGSSPEPRDVLTRADLAAGLRTVRARADLSIRELARRVGVPHATLGGWFSGRNLPTPGQLTTLAAMLRECGLGQAEVAAWLDAARRVRATPARVTRPGSPYPGLASFDVADADVFFGRTSETEAVLARLVAGHEQPAGSLLAVIGPSGSGKSSLLRAGVAAAVLARDGAGSCVVTTPGDDPHRALDEALAELGSAGVLVLDQFEELFTATDDAATRAAFLDRLTTPPAGVRVVLGMRADFYARAAAEPALVTTLQHGQILLGPLGADALRDAVEGPARAVGVTVEPGLADLVLADLAPRDSPTAAHDAGSLPLLSHALLTAWELGTGRLLSVADYRTAGGLDGAVQRTAEQAYDSLDAAGRDAARDLFLRLVRIEDDVAVTRRRVAGAELAALLDADSALRGVLAEFVRRRLLTSGDGTVEISHEALLTAWPRLRDWIDTDRDGLRLSRTVTQAANEWDATDRDDALLLRGTRLAAAAELAASPTLRTRLNPLERDYVAAGTAARDAARHRARRRTRRLRRLFAAVAALALVAAGLAAYSLDARSHAATAEGRARDARDEAVSRQIAGRARELSAADPALAAQLALVAYREAPTDDARGALVDQSSRPAITRVLGSQGPTPLALSADGRLLAVGHADTGTVHLYRRTAAVPVALGVVPAADAARHQVFALAFSADGHTLAVGGEAHQVVRLWDVRDPGRPQPTGVVATGFTDDVQDVAFSPAGTLLAVAGTGPHPVRVWDVRDPSTPRALAVPAGAPAAGVTAMRVRFAPDGRRLAVAAKDGAVRTWRVAGTAVTGGRRAAPLGDALLAAAWSHDGRDLFVGDVGGKVVALDAATMRPRHAAVTVTTGNVNALAAAPGGAGFVAATSEGAVSQWSTVSWTALSSLGHPGPVTGVAYTPDGTTLLTTAADGTLRTYPASAGLPTDDSVYNLAASRDGRRLAVATSGTAGGLRLWDLRDPDRPRRMSPLVTMPAGSAPITGTVALRRDGAVVAAGNPEGRVALFDVHEPAHPAVLGHVLQALRSGSLVESLTWSPDGRLLAVGGDDDSVRLLDVRDPARPRQVATVMTGGLVLNTAISPDGRYLAAASADAHGYVWDISTPARPRLRARLGGFASYAYSVAFAPASDRVAVGSADHTTRVWRLGGATVVPVGPRLIGSTGYNFALAFSPDGTQLAVGSSDDAVRLYDVAGTPIRVPVETLESLGGNVFALAWTSDGTHLLGAGRAASVAVWDVDVAAYGARLCTRVGDPITRDEWALYAPGVPYDPPCR</sequence>
<keyword evidence="1" id="KW-0853">WD repeat</keyword>